<dbReference type="EMBL" id="WHWC01000005">
    <property type="protein sequence ID" value="KAG8382797.1"/>
    <property type="molecule type" value="Genomic_DNA"/>
</dbReference>
<dbReference type="PANTHER" id="PTHR33782:SF5">
    <property type="entry name" value="MEDIATOR OF RNA POLYMERASE II TRANSCRIPTION SUBUNIT"/>
    <property type="match status" value="1"/>
</dbReference>
<sequence>MKMDGGGHYNDMLVDQNLIILRQRIHEMTIMEKNYTPPSNWMGWVKKWYKYYDSDVLELVGLSQILLMNSRPSLVLGVLALLILSVFMSSFVILCSLVEIVKGVHF</sequence>
<keyword evidence="1" id="KW-0472">Membrane</keyword>
<evidence type="ECO:0000313" key="2">
    <source>
        <dbReference type="EMBL" id="KAG8382797.1"/>
    </source>
</evidence>
<name>A0AAV6XQ64_9LAMI</name>
<accession>A0AAV6XQ64</accession>
<keyword evidence="1" id="KW-1133">Transmembrane helix</keyword>
<reference evidence="2" key="1">
    <citation type="submission" date="2019-10" db="EMBL/GenBank/DDBJ databases">
        <authorList>
            <person name="Zhang R."/>
            <person name="Pan Y."/>
            <person name="Wang J."/>
            <person name="Ma R."/>
            <person name="Yu S."/>
        </authorList>
    </citation>
    <scope>NUCLEOTIDE SEQUENCE</scope>
    <source>
        <strain evidence="2">LA-IB0</strain>
        <tissue evidence="2">Leaf</tissue>
    </source>
</reference>
<keyword evidence="1" id="KW-0812">Transmembrane</keyword>
<gene>
    <name evidence="2" type="ORF">BUALT_Bualt05G0114600</name>
</gene>
<dbReference type="PANTHER" id="PTHR33782">
    <property type="entry name" value="OS01G0121600 PROTEIN"/>
    <property type="match status" value="1"/>
</dbReference>
<evidence type="ECO:0000313" key="3">
    <source>
        <dbReference type="Proteomes" id="UP000826271"/>
    </source>
</evidence>
<feature type="transmembrane region" description="Helical" evidence="1">
    <location>
        <begin position="74"/>
        <end position="101"/>
    </location>
</feature>
<organism evidence="2 3">
    <name type="scientific">Buddleja alternifolia</name>
    <dbReference type="NCBI Taxonomy" id="168488"/>
    <lineage>
        <taxon>Eukaryota</taxon>
        <taxon>Viridiplantae</taxon>
        <taxon>Streptophyta</taxon>
        <taxon>Embryophyta</taxon>
        <taxon>Tracheophyta</taxon>
        <taxon>Spermatophyta</taxon>
        <taxon>Magnoliopsida</taxon>
        <taxon>eudicotyledons</taxon>
        <taxon>Gunneridae</taxon>
        <taxon>Pentapetalae</taxon>
        <taxon>asterids</taxon>
        <taxon>lamiids</taxon>
        <taxon>Lamiales</taxon>
        <taxon>Scrophulariaceae</taxon>
        <taxon>Buddlejeae</taxon>
        <taxon>Buddleja</taxon>
    </lineage>
</organism>
<protein>
    <submittedName>
        <fullName evidence="2">Uncharacterized protein</fullName>
    </submittedName>
</protein>
<keyword evidence="3" id="KW-1185">Reference proteome</keyword>
<dbReference type="Proteomes" id="UP000826271">
    <property type="component" value="Unassembled WGS sequence"/>
</dbReference>
<comment type="caution">
    <text evidence="2">The sequence shown here is derived from an EMBL/GenBank/DDBJ whole genome shotgun (WGS) entry which is preliminary data.</text>
</comment>
<evidence type="ECO:0000256" key="1">
    <source>
        <dbReference type="SAM" id="Phobius"/>
    </source>
</evidence>
<dbReference type="AlphaFoldDB" id="A0AAV6XQ64"/>
<proteinExistence type="predicted"/>